<comment type="caution">
    <text evidence="2">The sequence shown here is derived from an EMBL/GenBank/DDBJ whole genome shotgun (WGS) entry which is preliminary data.</text>
</comment>
<name>A0A1Y2F388_PROLT</name>
<protein>
    <submittedName>
        <fullName evidence="2">Uncharacterized protein</fullName>
    </submittedName>
</protein>
<dbReference type="GeneID" id="63788161"/>
<dbReference type="Proteomes" id="UP000193685">
    <property type="component" value="Unassembled WGS sequence"/>
</dbReference>
<evidence type="ECO:0000256" key="1">
    <source>
        <dbReference type="SAM" id="SignalP"/>
    </source>
</evidence>
<dbReference type="AlphaFoldDB" id="A0A1Y2F388"/>
<feature type="signal peptide" evidence="1">
    <location>
        <begin position="1"/>
        <end position="17"/>
    </location>
</feature>
<keyword evidence="3" id="KW-1185">Reference proteome</keyword>
<gene>
    <name evidence="2" type="ORF">BCR37DRAFT_395038</name>
</gene>
<evidence type="ECO:0000313" key="3">
    <source>
        <dbReference type="Proteomes" id="UP000193685"/>
    </source>
</evidence>
<organism evidence="2 3">
    <name type="scientific">Protomyces lactucae-debilis</name>
    <dbReference type="NCBI Taxonomy" id="2754530"/>
    <lineage>
        <taxon>Eukaryota</taxon>
        <taxon>Fungi</taxon>
        <taxon>Dikarya</taxon>
        <taxon>Ascomycota</taxon>
        <taxon>Taphrinomycotina</taxon>
        <taxon>Taphrinomycetes</taxon>
        <taxon>Taphrinales</taxon>
        <taxon>Protomycetaceae</taxon>
        <taxon>Protomyces</taxon>
    </lineage>
</organism>
<dbReference type="RefSeq" id="XP_040723046.1">
    <property type="nucleotide sequence ID" value="XM_040871562.1"/>
</dbReference>
<feature type="chain" id="PRO_5012530908" evidence="1">
    <location>
        <begin position="18"/>
        <end position="229"/>
    </location>
</feature>
<reference evidence="2 3" key="1">
    <citation type="submission" date="2016-07" db="EMBL/GenBank/DDBJ databases">
        <title>Pervasive Adenine N6-methylation of Active Genes in Fungi.</title>
        <authorList>
            <consortium name="DOE Joint Genome Institute"/>
            <person name="Mondo S.J."/>
            <person name="Dannebaum R.O."/>
            <person name="Kuo R.C."/>
            <person name="Labutti K."/>
            <person name="Haridas S."/>
            <person name="Kuo A."/>
            <person name="Salamov A."/>
            <person name="Ahrendt S.R."/>
            <person name="Lipzen A."/>
            <person name="Sullivan W."/>
            <person name="Andreopoulos W.B."/>
            <person name="Clum A."/>
            <person name="Lindquist E."/>
            <person name="Daum C."/>
            <person name="Ramamoorthy G.K."/>
            <person name="Gryganskyi A."/>
            <person name="Culley D."/>
            <person name="Magnuson J.K."/>
            <person name="James T.Y."/>
            <person name="O'Malley M.A."/>
            <person name="Stajich J.E."/>
            <person name="Spatafora J.W."/>
            <person name="Visel A."/>
            <person name="Grigoriev I.V."/>
        </authorList>
    </citation>
    <scope>NUCLEOTIDE SEQUENCE [LARGE SCALE GENOMIC DNA]</scope>
    <source>
        <strain evidence="2 3">12-1054</strain>
    </source>
</reference>
<accession>A0A1Y2F388</accession>
<sequence>MQLLWPIGASLFAIASASPTQSSTTAVKGSAAGSCLTQTFTQFECDGTLVEHRDMLSYLRSDADPADPIEDASVMNNDPCCSWKRGPVYIGAGINRDVGYFIFTRAKNSKDVCAVTALANEETVCAAVEPSNLSAQKPGRHVYFQCFSHKFSRKHIIAQIKAPSQKVKKIGTAIIEADPSCVYAHGPMAINADDKGKSYYIYTRDETSTEPCAVQEVNAGVCSRHDVKA</sequence>
<evidence type="ECO:0000313" key="2">
    <source>
        <dbReference type="EMBL" id="ORY77425.1"/>
    </source>
</evidence>
<dbReference type="EMBL" id="MCFI01000020">
    <property type="protein sequence ID" value="ORY77425.1"/>
    <property type="molecule type" value="Genomic_DNA"/>
</dbReference>
<keyword evidence="1" id="KW-0732">Signal</keyword>
<proteinExistence type="predicted"/>